<dbReference type="Proteomes" id="UP000054359">
    <property type="component" value="Unassembled WGS sequence"/>
</dbReference>
<name>A0A087UZC3_STEMI</name>
<dbReference type="EMBL" id="KK122429">
    <property type="protein sequence ID" value="KFM82712.1"/>
    <property type="molecule type" value="Genomic_DNA"/>
</dbReference>
<evidence type="ECO:0000313" key="13">
    <source>
        <dbReference type="Proteomes" id="UP000054359"/>
    </source>
</evidence>
<evidence type="ECO:0000256" key="6">
    <source>
        <dbReference type="ARBA" id="ARBA00023242"/>
    </source>
</evidence>
<dbReference type="PANTHER" id="PTHR12978">
    <property type="entry name" value="HISTIDINE TRIAD HIT PROTEIN MEMBER"/>
    <property type="match status" value="1"/>
</dbReference>
<feature type="binding site" evidence="11">
    <location>
        <begin position="263"/>
        <end position="274"/>
    </location>
    <ligand>
        <name>substrate</name>
    </ligand>
</feature>
<sequence length="334" mass="38000">MASDVDTSENVSNKRIKLSNDSKLDPVAEDLSSHARITSLEDFKLKNILSDNAYSKSVFLEGSFEPVDDTAVILLEKLPFVKDSVDKLLNNADLALNLKSNSSPAPNIIHYACYPKVDRGDIKATIIYPATQKHVEKYKFQNSYIVNETSEVYESIVQPHILSQEFSLQWIHNILEHKSEVERVVFEDPDPEVGFILVPDLKWDESISDYIYLIAIPHKKNIKSLRDLTASHLPLLNNIKSKSLVAISKKYSIPEEKLVAYFHYQPSFYHMHVHFNCLEKPMPGSQCGKAHLLDTVISNLELCSTYYQQTTLTYTLKENDSLFSKLREASVICS</sequence>
<dbReference type="STRING" id="407821.A0A087UZC3"/>
<dbReference type="GO" id="GO:0000290">
    <property type="term" value="P:deadenylation-dependent decapping of nuclear-transcribed mRNA"/>
    <property type="evidence" value="ECO:0007669"/>
    <property type="project" value="InterPro"/>
</dbReference>
<dbReference type="OMA" id="HVHINPI"/>
<evidence type="ECO:0000256" key="8">
    <source>
        <dbReference type="ARBA" id="ARBA00030609"/>
    </source>
</evidence>
<dbReference type="GO" id="GO:0140932">
    <property type="term" value="F:5'-(N(7)-methyl 5'-triphosphoguanosine)-[mRNA] diphosphatase activity"/>
    <property type="evidence" value="ECO:0007669"/>
    <property type="project" value="UniProtKB-EC"/>
</dbReference>
<feature type="binding site" evidence="11">
    <location>
        <position position="202"/>
    </location>
    <ligand>
        <name>substrate</name>
    </ligand>
</feature>
<dbReference type="GO" id="GO:0000340">
    <property type="term" value="F:RNA 7-methylguanosine cap binding"/>
    <property type="evidence" value="ECO:0007669"/>
    <property type="project" value="TreeGrafter"/>
</dbReference>
<comment type="subcellular location">
    <subcellularLocation>
        <location evidence="1">Nucleus</location>
    </subcellularLocation>
</comment>
<comment type="similarity">
    <text evidence="2">Belongs to the HIT family.</text>
</comment>
<dbReference type="GO" id="GO:0000932">
    <property type="term" value="C:P-body"/>
    <property type="evidence" value="ECO:0007669"/>
    <property type="project" value="TreeGrafter"/>
</dbReference>
<dbReference type="Gene3D" id="3.30.200.40">
    <property type="entry name" value="Scavenger mRNA decapping enzyme, N-terminal domain"/>
    <property type="match status" value="1"/>
</dbReference>
<proteinExistence type="inferred from homology"/>
<accession>A0A087UZC3</accession>
<dbReference type="InterPro" id="IPR011145">
    <property type="entry name" value="Scavenger_mRNA_decap_enz_N"/>
</dbReference>
<dbReference type="Gene3D" id="3.30.428.10">
    <property type="entry name" value="HIT-like"/>
    <property type="match status" value="1"/>
</dbReference>
<keyword evidence="13" id="KW-1185">Reference proteome</keyword>
<dbReference type="InterPro" id="IPR008594">
    <property type="entry name" value="DcpS/DCS2"/>
</dbReference>
<dbReference type="EC" id="3.6.1.59" evidence="3"/>
<dbReference type="PANTHER" id="PTHR12978:SF0">
    <property type="entry name" value="M7GPPPX DIPHOSPHATASE"/>
    <property type="match status" value="1"/>
</dbReference>
<evidence type="ECO:0000256" key="9">
    <source>
        <dbReference type="ARBA" id="ARBA00048222"/>
    </source>
</evidence>
<feature type="binding site" evidence="11">
    <location>
        <position position="170"/>
    </location>
    <ligand>
        <name>substrate</name>
    </ligand>
</feature>
<dbReference type="Pfam" id="PF11969">
    <property type="entry name" value="DcpS_C"/>
    <property type="match status" value="1"/>
</dbReference>
<comment type="catalytic activity">
    <reaction evidence="9">
        <text>a 5'-end (N(7)-methyl 5'-triphosphoguanosine)-ribonucleoside in mRNA + H2O = N(7)-methyl-GMP + a 5'-end diphospho-ribonucleoside in mRNA + 2 H(+)</text>
        <dbReference type="Rhea" id="RHEA:65388"/>
        <dbReference type="Rhea" id="RHEA-COMP:17165"/>
        <dbReference type="Rhea" id="RHEA-COMP:17167"/>
        <dbReference type="ChEBI" id="CHEBI:15377"/>
        <dbReference type="ChEBI" id="CHEBI:15378"/>
        <dbReference type="ChEBI" id="CHEBI:58285"/>
        <dbReference type="ChEBI" id="CHEBI:156461"/>
        <dbReference type="ChEBI" id="CHEBI:167616"/>
        <dbReference type="EC" id="3.6.1.59"/>
    </reaction>
</comment>
<dbReference type="AlphaFoldDB" id="A0A087UZC3"/>
<dbReference type="FunFam" id="3.30.428.10:FF:000006">
    <property type="entry name" value="m7GpppX diphosphatase"/>
    <property type="match status" value="1"/>
</dbReference>
<feature type="non-terminal residue" evidence="12">
    <location>
        <position position="334"/>
    </location>
</feature>
<dbReference type="PIRSF" id="PIRSF028973">
    <property type="entry name" value="Scavenger_mRNA_decap_enz"/>
    <property type="match status" value="1"/>
</dbReference>
<reference evidence="12 13" key="1">
    <citation type="submission" date="2013-11" db="EMBL/GenBank/DDBJ databases">
        <title>Genome sequencing of Stegodyphus mimosarum.</title>
        <authorList>
            <person name="Bechsgaard J."/>
        </authorList>
    </citation>
    <scope>NUCLEOTIDE SEQUENCE [LARGE SCALE GENOMIC DNA]</scope>
</reference>
<protein>
    <recommendedName>
        <fullName evidence="4">m7GpppX diphosphatase</fullName>
        <ecNumber evidence="3">3.6.1.59</ecNumber>
    </recommendedName>
    <alternativeName>
        <fullName evidence="8">Decapping scavenger enzyme</fullName>
    </alternativeName>
    <alternativeName>
        <fullName evidence="7">Scavenger mRNA-decapping enzyme DcpS</fullName>
    </alternativeName>
</protein>
<evidence type="ECO:0000256" key="11">
    <source>
        <dbReference type="PIRSR" id="PIRSR028973-2"/>
    </source>
</evidence>
<evidence type="ECO:0000313" key="12">
    <source>
        <dbReference type="EMBL" id="KFM82712.1"/>
    </source>
</evidence>
<keyword evidence="5" id="KW-0378">Hydrolase</keyword>
<dbReference type="GO" id="GO:0005634">
    <property type="term" value="C:nucleus"/>
    <property type="evidence" value="ECO:0007669"/>
    <property type="project" value="UniProtKB-SubCell"/>
</dbReference>
<gene>
    <name evidence="12" type="ORF">X975_08791</name>
</gene>
<keyword evidence="6" id="KW-0539">Nucleus</keyword>
<evidence type="ECO:0000256" key="1">
    <source>
        <dbReference type="ARBA" id="ARBA00004123"/>
    </source>
</evidence>
<evidence type="ECO:0000256" key="10">
    <source>
        <dbReference type="PIRSR" id="PIRSR028973-1"/>
    </source>
</evidence>
<dbReference type="Pfam" id="PF05652">
    <property type="entry name" value="DcpS"/>
    <property type="match status" value="1"/>
</dbReference>
<dbReference type="SUPFAM" id="SSF54197">
    <property type="entry name" value="HIT-like"/>
    <property type="match status" value="1"/>
</dbReference>
<feature type="active site" description="Nucleophile" evidence="10">
    <location>
        <position position="272"/>
    </location>
</feature>
<dbReference type="OrthoDB" id="10264956at2759"/>
<evidence type="ECO:0000256" key="4">
    <source>
        <dbReference type="ARBA" id="ARBA00015636"/>
    </source>
</evidence>
<evidence type="ECO:0000256" key="3">
    <source>
        <dbReference type="ARBA" id="ARBA00012520"/>
    </source>
</evidence>
<dbReference type="SUPFAM" id="SSF102860">
    <property type="entry name" value="mRNA decapping enzyme DcpS N-terminal domain"/>
    <property type="match status" value="1"/>
</dbReference>
<feature type="binding site" evidence="11">
    <location>
        <position position="180"/>
    </location>
    <ligand>
        <name>substrate</name>
    </ligand>
</feature>
<feature type="binding site" evidence="11">
    <location>
        <position position="200"/>
    </location>
    <ligand>
        <name>substrate</name>
    </ligand>
</feature>
<organism evidence="12 13">
    <name type="scientific">Stegodyphus mimosarum</name>
    <name type="common">African social velvet spider</name>
    <dbReference type="NCBI Taxonomy" id="407821"/>
    <lineage>
        <taxon>Eukaryota</taxon>
        <taxon>Metazoa</taxon>
        <taxon>Ecdysozoa</taxon>
        <taxon>Arthropoda</taxon>
        <taxon>Chelicerata</taxon>
        <taxon>Arachnida</taxon>
        <taxon>Araneae</taxon>
        <taxon>Araneomorphae</taxon>
        <taxon>Entelegynae</taxon>
        <taxon>Eresoidea</taxon>
        <taxon>Eresidae</taxon>
        <taxon>Stegodyphus</taxon>
    </lineage>
</organism>
<dbReference type="InterPro" id="IPR036265">
    <property type="entry name" value="HIT-like_sf"/>
</dbReference>
<evidence type="ECO:0000256" key="2">
    <source>
        <dbReference type="ARBA" id="ARBA00010208"/>
    </source>
</evidence>
<evidence type="ECO:0000256" key="7">
    <source>
        <dbReference type="ARBA" id="ARBA00029885"/>
    </source>
</evidence>
<evidence type="ECO:0000256" key="5">
    <source>
        <dbReference type="ARBA" id="ARBA00022801"/>
    </source>
</evidence>